<name>A0A4R6J4L7_9BACT</name>
<evidence type="ECO:0008006" key="4">
    <source>
        <dbReference type="Google" id="ProtNLM"/>
    </source>
</evidence>
<evidence type="ECO:0000313" key="3">
    <source>
        <dbReference type="Proteomes" id="UP000295741"/>
    </source>
</evidence>
<accession>A0A4R6J4L7</accession>
<sequence length="126" mass="13090">MKQCISAFLLFALLFTACSKDEKPTNNSSRTLQFEISGNYTGNIFASYTTAAGGTANETVGTVTWRKEITYTSGVSAAIIAVSGNGGTVGQQVTVVVKRGNTQVSSTTATADNSGSFSRSAPVVVF</sequence>
<feature type="signal peptide" evidence="1">
    <location>
        <begin position="1"/>
        <end position="19"/>
    </location>
</feature>
<dbReference type="EMBL" id="SNWP01000010">
    <property type="protein sequence ID" value="TDO29236.1"/>
    <property type="molecule type" value="Genomic_DNA"/>
</dbReference>
<dbReference type="AlphaFoldDB" id="A0A4R6J4L7"/>
<dbReference type="RefSeq" id="WP_133473838.1">
    <property type="nucleotide sequence ID" value="NZ_SNWP01000010.1"/>
</dbReference>
<proteinExistence type="predicted"/>
<evidence type="ECO:0000256" key="1">
    <source>
        <dbReference type="SAM" id="SignalP"/>
    </source>
</evidence>
<keyword evidence="3" id="KW-1185">Reference proteome</keyword>
<dbReference type="OrthoDB" id="1377205at2"/>
<protein>
    <recommendedName>
        <fullName evidence="4">MmpS family membrane protein</fullName>
    </recommendedName>
</protein>
<dbReference type="Proteomes" id="UP000295741">
    <property type="component" value="Unassembled WGS sequence"/>
</dbReference>
<dbReference type="PROSITE" id="PS51257">
    <property type="entry name" value="PROKAR_LIPOPROTEIN"/>
    <property type="match status" value="1"/>
</dbReference>
<evidence type="ECO:0000313" key="2">
    <source>
        <dbReference type="EMBL" id="TDO29236.1"/>
    </source>
</evidence>
<reference evidence="2 3" key="1">
    <citation type="submission" date="2019-03" db="EMBL/GenBank/DDBJ databases">
        <title>Genomic Encyclopedia of Archaeal and Bacterial Type Strains, Phase II (KMG-II): from individual species to whole genera.</title>
        <authorList>
            <person name="Goeker M."/>
        </authorList>
    </citation>
    <scope>NUCLEOTIDE SEQUENCE [LARGE SCALE GENOMIC DNA]</scope>
    <source>
        <strain evidence="2 3">DSM 28323</strain>
    </source>
</reference>
<feature type="chain" id="PRO_5020941849" description="MmpS family membrane protein" evidence="1">
    <location>
        <begin position="20"/>
        <end position="126"/>
    </location>
</feature>
<organism evidence="2 3">
    <name type="scientific">Sediminibacterium goheungense</name>
    <dbReference type="NCBI Taxonomy" id="1086393"/>
    <lineage>
        <taxon>Bacteria</taxon>
        <taxon>Pseudomonadati</taxon>
        <taxon>Bacteroidota</taxon>
        <taxon>Chitinophagia</taxon>
        <taxon>Chitinophagales</taxon>
        <taxon>Chitinophagaceae</taxon>
        <taxon>Sediminibacterium</taxon>
    </lineage>
</organism>
<gene>
    <name evidence="2" type="ORF">BC659_1319</name>
</gene>
<comment type="caution">
    <text evidence="2">The sequence shown here is derived from an EMBL/GenBank/DDBJ whole genome shotgun (WGS) entry which is preliminary data.</text>
</comment>
<keyword evidence="1" id="KW-0732">Signal</keyword>